<evidence type="ECO:0000313" key="11">
    <source>
        <dbReference type="Proteomes" id="UP000076023"/>
    </source>
</evidence>
<dbReference type="RefSeq" id="WP_075079328.1">
    <property type="nucleotide sequence ID" value="NZ_BDCO01000002.1"/>
</dbReference>
<feature type="binding site" evidence="8">
    <location>
        <position position="97"/>
    </location>
    <ligand>
        <name>Mn(2+)</name>
        <dbReference type="ChEBI" id="CHEBI:29035"/>
        <label>2</label>
    </ligand>
</feature>
<keyword evidence="3 8" id="KW-0479">Metal-binding</keyword>
<evidence type="ECO:0000256" key="2">
    <source>
        <dbReference type="ARBA" id="ARBA00008989"/>
    </source>
</evidence>
<feature type="binding site" evidence="9">
    <location>
        <begin position="189"/>
        <end position="191"/>
    </location>
    <ligand>
        <name>substrate</name>
    </ligand>
</feature>
<gene>
    <name evidence="10" type="ORF">TSACC_22031</name>
</gene>
<evidence type="ECO:0000256" key="9">
    <source>
        <dbReference type="PIRSR" id="PIRSR004532-2"/>
    </source>
</evidence>
<feature type="binding site" evidence="9">
    <location>
        <position position="235"/>
    </location>
    <ligand>
        <name>substrate</name>
    </ligand>
</feature>
<dbReference type="Gene3D" id="3.40.190.90">
    <property type="match status" value="1"/>
</dbReference>
<dbReference type="OrthoDB" id="9779353at2"/>
<dbReference type="GO" id="GO:0046872">
    <property type="term" value="F:metal ion binding"/>
    <property type="evidence" value="ECO:0007669"/>
    <property type="project" value="UniProtKB-KW"/>
</dbReference>
<dbReference type="PANTHER" id="PTHR30447:SF0">
    <property type="entry name" value="FRUCTOSE-1,6-BISPHOSPHATASE 1 CLASS 2-RELATED"/>
    <property type="match status" value="1"/>
</dbReference>
<comment type="cofactor">
    <cofactor evidence="8">
        <name>Mn(2+)</name>
        <dbReference type="ChEBI" id="CHEBI:29035"/>
    </cofactor>
</comment>
<accession>A0A146G9S5</accession>
<feature type="binding site" evidence="8">
    <location>
        <position position="67"/>
    </location>
    <ligand>
        <name>Mn(2+)</name>
        <dbReference type="ChEBI" id="CHEBI:29035"/>
        <label>1</label>
    </ligand>
</feature>
<dbReference type="GO" id="GO:0006071">
    <property type="term" value="P:glycerol metabolic process"/>
    <property type="evidence" value="ECO:0007669"/>
    <property type="project" value="InterPro"/>
</dbReference>
<dbReference type="GO" id="GO:0006094">
    <property type="term" value="P:gluconeogenesis"/>
    <property type="evidence" value="ECO:0007669"/>
    <property type="project" value="InterPro"/>
</dbReference>
<keyword evidence="11" id="KW-1185">Reference proteome</keyword>
<dbReference type="Proteomes" id="UP000076023">
    <property type="component" value="Unassembled WGS sequence"/>
</dbReference>
<feature type="binding site" evidence="9">
    <location>
        <position position="136"/>
    </location>
    <ligand>
        <name>substrate</name>
    </ligand>
</feature>
<feature type="binding site" evidence="9">
    <location>
        <begin position="211"/>
        <end position="213"/>
    </location>
    <ligand>
        <name>substrate</name>
    </ligand>
</feature>
<dbReference type="SUPFAM" id="SSF56655">
    <property type="entry name" value="Carbohydrate phosphatase"/>
    <property type="match status" value="1"/>
</dbReference>
<protein>
    <recommendedName>
        <fullName evidence="7">Fructose-1,6-bisphosphatase</fullName>
    </recommendedName>
</protein>
<evidence type="ECO:0000256" key="5">
    <source>
        <dbReference type="ARBA" id="ARBA00023211"/>
    </source>
</evidence>
<keyword evidence="5 8" id="KW-0464">Manganese</keyword>
<feature type="binding site" evidence="8">
    <location>
        <position position="238"/>
    </location>
    <ligand>
        <name>Mn(2+)</name>
        <dbReference type="ChEBI" id="CHEBI:29035"/>
        <label>2</label>
    </ligand>
</feature>
<dbReference type="STRING" id="690879.TSACC_22031"/>
<evidence type="ECO:0000256" key="3">
    <source>
        <dbReference type="ARBA" id="ARBA00022723"/>
    </source>
</evidence>
<dbReference type="EMBL" id="BDCO01000002">
    <property type="protein sequence ID" value="GAT33614.1"/>
    <property type="molecule type" value="Genomic_DNA"/>
</dbReference>
<dbReference type="InParanoid" id="A0A146G9S5"/>
<evidence type="ECO:0000256" key="8">
    <source>
        <dbReference type="PIRSR" id="PIRSR004532-1"/>
    </source>
</evidence>
<dbReference type="GO" id="GO:0030388">
    <property type="term" value="P:fructose 1,6-bisphosphate metabolic process"/>
    <property type="evidence" value="ECO:0007669"/>
    <property type="project" value="TreeGrafter"/>
</dbReference>
<dbReference type="PANTHER" id="PTHR30447">
    <property type="entry name" value="FRUCTOSE-1,6-BISPHOSPHATASE CLASS 2"/>
    <property type="match status" value="1"/>
</dbReference>
<evidence type="ECO:0000256" key="7">
    <source>
        <dbReference type="PIRNR" id="PIRNR004532"/>
    </source>
</evidence>
<dbReference type="GO" id="GO:0005829">
    <property type="term" value="C:cytosol"/>
    <property type="evidence" value="ECO:0007669"/>
    <property type="project" value="TreeGrafter"/>
</dbReference>
<keyword evidence="6 7" id="KW-0119">Carbohydrate metabolism</keyword>
<dbReference type="Pfam" id="PF03320">
    <property type="entry name" value="FBPase_glpX"/>
    <property type="match status" value="1"/>
</dbReference>
<evidence type="ECO:0000256" key="4">
    <source>
        <dbReference type="ARBA" id="ARBA00022801"/>
    </source>
</evidence>
<dbReference type="PIRSF" id="PIRSF004532">
    <property type="entry name" value="GlpX"/>
    <property type="match status" value="1"/>
</dbReference>
<sequence length="354" mass="38421">MNKTVVASPDFERQIEMDFLRATEIAALNTLQWLGKGEKEKADEAASDAIRGMFDLMDISGEVVIGEGIKDKAPGLFKGERVGSWKEGTPRFDIALDPVDGTTNVSKGMPNSVSCIAATQTAADGQPSLQDIPAFYMKKLAYPLKVRQAWMKDPSLPIDIEAPIEEVIDVTARILGKEVRDVVVCVLDRPRNGELIEAVRRKGAALRMIIDGDIAAALAPAMRTSNINLYAGIGGAPEAILSAAGLRCLGGGMRAQIWPKDEEERQSLIASGWGEMLDKQFMSRDLARGESIIFAATGISNSPLLKGVEVEGSVATTHSVLMRARSGTVRFIEAHHNLERKTIHLRSTQAERKV</sequence>
<feature type="binding site" evidence="9">
    <location>
        <begin position="100"/>
        <end position="102"/>
    </location>
    <ligand>
        <name>substrate</name>
    </ligand>
</feature>
<dbReference type="Gene3D" id="3.30.540.10">
    <property type="entry name" value="Fructose-1,6-Bisphosphatase, subunit A, domain 1"/>
    <property type="match status" value="1"/>
</dbReference>
<dbReference type="FunCoup" id="A0A146G9S5">
    <property type="interactions" value="137"/>
</dbReference>
<evidence type="ECO:0000313" key="10">
    <source>
        <dbReference type="EMBL" id="GAT33614.1"/>
    </source>
</evidence>
<organism evidence="10 11">
    <name type="scientific">Terrimicrobium sacchariphilum</name>
    <dbReference type="NCBI Taxonomy" id="690879"/>
    <lineage>
        <taxon>Bacteria</taxon>
        <taxon>Pseudomonadati</taxon>
        <taxon>Verrucomicrobiota</taxon>
        <taxon>Terrimicrobiia</taxon>
        <taxon>Terrimicrobiales</taxon>
        <taxon>Terrimicrobiaceae</taxon>
        <taxon>Terrimicrobium</taxon>
    </lineage>
</organism>
<evidence type="ECO:0000256" key="6">
    <source>
        <dbReference type="ARBA" id="ARBA00023277"/>
    </source>
</evidence>
<proteinExistence type="inferred from homology"/>
<name>A0A146G9S5_TERSA</name>
<dbReference type="AlphaFoldDB" id="A0A146G9S5"/>
<dbReference type="GO" id="GO:0042132">
    <property type="term" value="F:fructose 1,6-bisphosphate 1-phosphatase activity"/>
    <property type="evidence" value="ECO:0007669"/>
    <property type="project" value="UniProtKB-EC"/>
</dbReference>
<comment type="similarity">
    <text evidence="2 7">Belongs to the FBPase class 2 family.</text>
</comment>
<keyword evidence="4" id="KW-0378">Hydrolase</keyword>
<reference evidence="11" key="1">
    <citation type="journal article" date="2017" name="Genome Announc.">
        <title>Draft Genome Sequence of Terrimicrobium sacchariphilum NM-5T, a Facultative Anaerobic Soil Bacterium of the Class Spartobacteria.</title>
        <authorList>
            <person name="Qiu Y.L."/>
            <person name="Tourlousse D.M."/>
            <person name="Matsuura N."/>
            <person name="Ohashi A."/>
            <person name="Sekiguchi Y."/>
        </authorList>
    </citation>
    <scope>NUCLEOTIDE SEQUENCE [LARGE SCALE GENOMIC DNA]</scope>
    <source>
        <strain evidence="11">NM-5</strain>
    </source>
</reference>
<feature type="binding site" evidence="8">
    <location>
        <position position="100"/>
    </location>
    <ligand>
        <name>Mn(2+)</name>
        <dbReference type="ChEBI" id="CHEBI:29035"/>
        <label>2</label>
    </ligand>
</feature>
<evidence type="ECO:0000256" key="1">
    <source>
        <dbReference type="ARBA" id="ARBA00001273"/>
    </source>
</evidence>
<dbReference type="InterPro" id="IPR004464">
    <property type="entry name" value="FBPase_class-2/SBPase"/>
</dbReference>
<feature type="binding site" evidence="8">
    <location>
        <position position="43"/>
    </location>
    <ligand>
        <name>Mn(2+)</name>
        <dbReference type="ChEBI" id="CHEBI:29035"/>
        <label>1</label>
    </ligand>
</feature>
<comment type="caution">
    <text evidence="10">The sequence shown here is derived from an EMBL/GenBank/DDBJ whole genome shotgun (WGS) entry which is preliminary data.</text>
</comment>
<comment type="catalytic activity">
    <reaction evidence="1">
        <text>beta-D-fructose 1,6-bisphosphate + H2O = beta-D-fructose 6-phosphate + phosphate</text>
        <dbReference type="Rhea" id="RHEA:11064"/>
        <dbReference type="ChEBI" id="CHEBI:15377"/>
        <dbReference type="ChEBI" id="CHEBI:32966"/>
        <dbReference type="ChEBI" id="CHEBI:43474"/>
        <dbReference type="ChEBI" id="CHEBI:57634"/>
        <dbReference type="EC" id="3.1.3.11"/>
    </reaction>
</comment>